<feature type="non-terminal residue" evidence="1">
    <location>
        <position position="1"/>
    </location>
</feature>
<organism evidence="1">
    <name type="scientific">Tetraselmis sp. GSL018</name>
    <dbReference type="NCBI Taxonomy" id="582737"/>
    <lineage>
        <taxon>Eukaryota</taxon>
        <taxon>Viridiplantae</taxon>
        <taxon>Chlorophyta</taxon>
        <taxon>core chlorophytes</taxon>
        <taxon>Chlorodendrophyceae</taxon>
        <taxon>Chlorodendrales</taxon>
        <taxon>Chlorodendraceae</taxon>
        <taxon>Tetraselmis</taxon>
    </lineage>
</organism>
<name>A0A061RK14_9CHLO</name>
<dbReference type="EMBL" id="GBEZ01015296">
    <property type="protein sequence ID" value="JAC70856.1"/>
    <property type="molecule type" value="Transcribed_RNA"/>
</dbReference>
<feature type="non-terminal residue" evidence="1">
    <location>
        <position position="69"/>
    </location>
</feature>
<proteinExistence type="predicted"/>
<protein>
    <submittedName>
        <fullName evidence="1">Uncharacterized protein</fullName>
    </submittedName>
</protein>
<accession>A0A061RK14</accession>
<sequence>AGLGSRRTAYVCAMPGPAYDLKTWILSSRLRNSGGQATFGGEGVSLRPLCRTSRLGNTTIRMPRASIFG</sequence>
<gene>
    <name evidence="1" type="ORF">TSPGSL018_3223</name>
</gene>
<reference evidence="1" key="1">
    <citation type="submission" date="2014-05" db="EMBL/GenBank/DDBJ databases">
        <title>The transcriptome of the halophilic microalga Tetraselmis sp. GSL018 isolated from the Great Salt Lake, Utah.</title>
        <authorList>
            <person name="Jinkerson R.E."/>
            <person name="D'Adamo S."/>
            <person name="Posewitz M.C."/>
        </authorList>
    </citation>
    <scope>NUCLEOTIDE SEQUENCE</scope>
    <source>
        <strain evidence="1">GSL018</strain>
    </source>
</reference>
<dbReference type="AlphaFoldDB" id="A0A061RK14"/>
<evidence type="ECO:0000313" key="1">
    <source>
        <dbReference type="EMBL" id="JAC70856.1"/>
    </source>
</evidence>